<dbReference type="PANTHER" id="PTHR32552:SF81">
    <property type="entry name" value="TONB-DEPENDENT OUTER MEMBRANE RECEPTOR"/>
    <property type="match status" value="1"/>
</dbReference>
<evidence type="ECO:0000313" key="17">
    <source>
        <dbReference type="Proteomes" id="UP000197068"/>
    </source>
</evidence>
<dbReference type="SUPFAM" id="SSF56935">
    <property type="entry name" value="Porins"/>
    <property type="match status" value="1"/>
</dbReference>
<dbReference type="RefSeq" id="WP_057179178.1">
    <property type="nucleotide sequence ID" value="NZ_BDQM01000003.1"/>
</dbReference>
<keyword evidence="10 11" id="KW-0998">Cell outer membrane</keyword>
<comment type="similarity">
    <text evidence="11 12">Belongs to the TonB-dependent receptor family.</text>
</comment>
<dbReference type="EMBL" id="BDQM01000003">
    <property type="protein sequence ID" value="GAW94931.1"/>
    <property type="molecule type" value="Genomic_DNA"/>
</dbReference>
<evidence type="ECO:0000256" key="7">
    <source>
        <dbReference type="ARBA" id="ARBA00023065"/>
    </source>
</evidence>
<keyword evidence="6" id="KW-0408">Iron</keyword>
<evidence type="ECO:0000256" key="3">
    <source>
        <dbReference type="ARBA" id="ARBA00022452"/>
    </source>
</evidence>
<feature type="domain" description="TonB-dependent receptor-like beta-barrel" evidence="14">
    <location>
        <begin position="244"/>
        <end position="689"/>
    </location>
</feature>
<evidence type="ECO:0000313" key="16">
    <source>
        <dbReference type="EMBL" id="GAW94931.1"/>
    </source>
</evidence>
<keyword evidence="9 11" id="KW-0472">Membrane</keyword>
<dbReference type="Proteomes" id="UP000197068">
    <property type="component" value="Unassembled WGS sequence"/>
</dbReference>
<sequence>MTFSKSAISLAITASIFNVTAFAEQHASNDTRNTHNIETITVTSDFRQQSLQKSPTSMTVLTAIDIKQRNAKHLEELIAVSPNVNFASGSQRARYYQIRGIGERSQFQETINPSVGVIIDEVDFTGIGSIASLFDVKQAEIFRGPQGTRFGANAIAGMINITTNEPTEDFEGAMQFGVGNYNSYDMGVALSGPANDFVNYRLAVNQSNSDGYIENIHLQRNDTNNRDELTIRGKLAIEASNDLTIDLAGYYFDFDNGYDTFSLDNTRQTYSDEPGFDQQETTAFSAKFTYQGFESATVLAIFSNADSDLAYGFDEDWAYAGISDPTINPDIDPDFEYWEYNSTDHYFREKSVTTAEFRAISKQGQELFNGSTSWVVGVFYKQDDEDLLRQYTRYDKPIKSFDFTSTNERTSVAVYGQLDTQLSERWSLISGLRIENYSADYNNSDLFDDSIDDTMLGGKLVLSYQQSDDNLWYVSVNRGYKAGGHNTDGTLPANLRSFDPEYLMNYELGYKVSLLDNNAYVRTALFYMDRTDMQVKSSKTIVREDGSTEFISYLGNATSGSNYGAEIETAWTINDYVNIYGSLGLLKTEFNDFVDADGNSLTGAEQAHAPNYQFNVGINYQPTDEWLFNISVDGKDEFYFSDTRYYEYEDDIFSPIPEDDIKSEAVVLLNASISYLQDNWQLKIWGRNLANKDYANRGFYFPNDPRDGYTPKQYTQLSEPLVFGASLDYQF</sequence>
<dbReference type="Pfam" id="PF00593">
    <property type="entry name" value="TonB_dep_Rec_b-barrel"/>
    <property type="match status" value="1"/>
</dbReference>
<dbReference type="InterPro" id="IPR036942">
    <property type="entry name" value="Beta-barrel_TonB_sf"/>
</dbReference>
<keyword evidence="7" id="KW-0406">Ion transport</keyword>
<keyword evidence="17" id="KW-1185">Reference proteome</keyword>
<feature type="signal peptide" evidence="13">
    <location>
        <begin position="1"/>
        <end position="23"/>
    </location>
</feature>
<proteinExistence type="inferred from homology"/>
<evidence type="ECO:0000256" key="2">
    <source>
        <dbReference type="ARBA" id="ARBA00022448"/>
    </source>
</evidence>
<keyword evidence="4" id="KW-0410">Iron transport</keyword>
<protein>
    <submittedName>
        <fullName evidence="16">TonB-dependent receptor</fullName>
    </submittedName>
</protein>
<evidence type="ECO:0000256" key="6">
    <source>
        <dbReference type="ARBA" id="ARBA00023004"/>
    </source>
</evidence>
<keyword evidence="3 11" id="KW-1134">Transmembrane beta strand</keyword>
<dbReference type="InterPro" id="IPR012910">
    <property type="entry name" value="Plug_dom"/>
</dbReference>
<evidence type="ECO:0000256" key="4">
    <source>
        <dbReference type="ARBA" id="ARBA00022496"/>
    </source>
</evidence>
<dbReference type="InterPro" id="IPR000531">
    <property type="entry name" value="Beta-barrel_TonB"/>
</dbReference>
<evidence type="ECO:0000256" key="1">
    <source>
        <dbReference type="ARBA" id="ARBA00004571"/>
    </source>
</evidence>
<evidence type="ECO:0000256" key="5">
    <source>
        <dbReference type="ARBA" id="ARBA00022692"/>
    </source>
</evidence>
<accession>A0ABQ0MTI0</accession>
<evidence type="ECO:0000256" key="10">
    <source>
        <dbReference type="ARBA" id="ARBA00023237"/>
    </source>
</evidence>
<organism evidence="16 17">
    <name type="scientific">Colwellia marinimaniae</name>
    <dbReference type="NCBI Taxonomy" id="1513592"/>
    <lineage>
        <taxon>Bacteria</taxon>
        <taxon>Pseudomonadati</taxon>
        <taxon>Pseudomonadota</taxon>
        <taxon>Gammaproteobacteria</taxon>
        <taxon>Alteromonadales</taxon>
        <taxon>Colwelliaceae</taxon>
        <taxon>Colwellia</taxon>
    </lineage>
</organism>
<evidence type="ECO:0000256" key="12">
    <source>
        <dbReference type="RuleBase" id="RU003357"/>
    </source>
</evidence>
<feature type="domain" description="TonB-dependent receptor plug" evidence="15">
    <location>
        <begin position="51"/>
        <end position="157"/>
    </location>
</feature>
<dbReference type="Pfam" id="PF07715">
    <property type="entry name" value="Plug"/>
    <property type="match status" value="1"/>
</dbReference>
<dbReference type="Gene3D" id="2.40.170.20">
    <property type="entry name" value="TonB-dependent receptor, beta-barrel domain"/>
    <property type="match status" value="1"/>
</dbReference>
<evidence type="ECO:0000259" key="14">
    <source>
        <dbReference type="Pfam" id="PF00593"/>
    </source>
</evidence>
<dbReference type="PROSITE" id="PS52016">
    <property type="entry name" value="TONB_DEPENDENT_REC_3"/>
    <property type="match status" value="1"/>
</dbReference>
<keyword evidence="13" id="KW-0732">Signal</keyword>
<keyword evidence="16" id="KW-0675">Receptor</keyword>
<keyword evidence="2 11" id="KW-0813">Transport</keyword>
<evidence type="ECO:0000256" key="13">
    <source>
        <dbReference type="SAM" id="SignalP"/>
    </source>
</evidence>
<comment type="subcellular location">
    <subcellularLocation>
        <location evidence="1 11">Cell outer membrane</location>
        <topology evidence="1 11">Multi-pass membrane protein</topology>
    </subcellularLocation>
</comment>
<comment type="caution">
    <text evidence="16">The sequence shown here is derived from an EMBL/GenBank/DDBJ whole genome shotgun (WGS) entry which is preliminary data.</text>
</comment>
<evidence type="ECO:0000256" key="9">
    <source>
        <dbReference type="ARBA" id="ARBA00023136"/>
    </source>
</evidence>
<gene>
    <name evidence="16" type="ORF">MTCD1_00530</name>
</gene>
<reference evidence="16 17" key="1">
    <citation type="submission" date="2017-06" db="EMBL/GenBank/DDBJ databases">
        <title>Whole Genome Sequences of Colwellia marinimaniae MTCD1.</title>
        <authorList>
            <person name="Kusumoto H."/>
            <person name="Inoue M."/>
            <person name="Tanikawa K."/>
            <person name="Maeji H."/>
            <person name="Cameron J.H."/>
            <person name="Bartlett D.H."/>
        </authorList>
    </citation>
    <scope>NUCLEOTIDE SEQUENCE [LARGE SCALE GENOMIC DNA]</scope>
    <source>
        <strain evidence="16 17">MTCD1</strain>
    </source>
</reference>
<feature type="chain" id="PRO_5046932584" evidence="13">
    <location>
        <begin position="24"/>
        <end position="731"/>
    </location>
</feature>
<dbReference type="InterPro" id="IPR039426">
    <property type="entry name" value="TonB-dep_rcpt-like"/>
</dbReference>
<dbReference type="PANTHER" id="PTHR32552">
    <property type="entry name" value="FERRICHROME IRON RECEPTOR-RELATED"/>
    <property type="match status" value="1"/>
</dbReference>
<keyword evidence="8 12" id="KW-0798">TonB box</keyword>
<evidence type="ECO:0000259" key="15">
    <source>
        <dbReference type="Pfam" id="PF07715"/>
    </source>
</evidence>
<evidence type="ECO:0000256" key="11">
    <source>
        <dbReference type="PROSITE-ProRule" id="PRU01360"/>
    </source>
</evidence>
<name>A0ABQ0MTI0_9GAMM</name>
<keyword evidence="5 11" id="KW-0812">Transmembrane</keyword>
<evidence type="ECO:0000256" key="8">
    <source>
        <dbReference type="ARBA" id="ARBA00023077"/>
    </source>
</evidence>